<dbReference type="Pfam" id="PF07767">
    <property type="entry name" value="Nop53"/>
    <property type="match status" value="1"/>
</dbReference>
<dbReference type="GeneID" id="27685877"/>
<dbReference type="PANTHER" id="PTHR14211:SF7">
    <property type="entry name" value="RIBOSOME BIOGENESIS PROTEIN NOP53"/>
    <property type="match status" value="1"/>
</dbReference>
<dbReference type="GO" id="GO:0008097">
    <property type="term" value="F:5S rRNA binding"/>
    <property type="evidence" value="ECO:0007669"/>
    <property type="project" value="TreeGrafter"/>
</dbReference>
<comment type="similarity">
    <text evidence="1 5">Belongs to the NOP53 family.</text>
</comment>
<evidence type="ECO:0000256" key="6">
    <source>
        <dbReference type="SAM" id="MobiDB-lite"/>
    </source>
</evidence>
<feature type="region of interest" description="Disordered" evidence="6">
    <location>
        <begin position="1"/>
        <end position="25"/>
    </location>
</feature>
<keyword evidence="8" id="KW-1185">Reference proteome</keyword>
<reference evidence="7 8" key="1">
    <citation type="submission" date="2009-08" db="EMBL/GenBank/DDBJ databases">
        <title>The Genome Sequence of Spizellomyces punctatus strain DAOM BR117.</title>
        <authorList>
            <consortium name="The Broad Institute Genome Sequencing Platform"/>
            <person name="Russ C."/>
            <person name="Cuomo C."/>
            <person name="Shea T."/>
            <person name="Young S.K."/>
            <person name="Zeng Q."/>
            <person name="Koehrsen M."/>
            <person name="Haas B."/>
            <person name="Borodovsky M."/>
            <person name="Guigo R."/>
            <person name="Alvarado L."/>
            <person name="Berlin A."/>
            <person name="Bochicchio J."/>
            <person name="Borenstein D."/>
            <person name="Chapman S."/>
            <person name="Chen Z."/>
            <person name="Engels R."/>
            <person name="Freedman E."/>
            <person name="Gellesch M."/>
            <person name="Goldberg J."/>
            <person name="Griggs A."/>
            <person name="Gujja S."/>
            <person name="Heiman D."/>
            <person name="Hepburn T."/>
            <person name="Howarth C."/>
            <person name="Jen D."/>
            <person name="Larson L."/>
            <person name="Lewis B."/>
            <person name="Mehta T."/>
            <person name="Park D."/>
            <person name="Pearson M."/>
            <person name="Roberts A."/>
            <person name="Saif S."/>
            <person name="Shenoy N."/>
            <person name="Sisk P."/>
            <person name="Stolte C."/>
            <person name="Sykes S."/>
            <person name="Thomson T."/>
            <person name="Walk T."/>
            <person name="White J."/>
            <person name="Yandava C."/>
            <person name="Burger G."/>
            <person name="Gray M.W."/>
            <person name="Holland P.W.H."/>
            <person name="King N."/>
            <person name="Lang F.B.F."/>
            <person name="Roger A.J."/>
            <person name="Ruiz-Trillo I."/>
            <person name="Lander E."/>
            <person name="Nusbaum C."/>
        </authorList>
    </citation>
    <scope>NUCLEOTIDE SEQUENCE [LARGE SCALE GENOMIC DNA]</scope>
    <source>
        <strain evidence="7 8">DAOM BR117</strain>
    </source>
</reference>
<name>A0A0L0HQW7_SPIPD</name>
<evidence type="ECO:0000313" key="7">
    <source>
        <dbReference type="EMBL" id="KND03229.1"/>
    </source>
</evidence>
<dbReference type="STRING" id="645134.A0A0L0HQW7"/>
<proteinExistence type="inferred from homology"/>
<dbReference type="RefSeq" id="XP_016611268.1">
    <property type="nucleotide sequence ID" value="XM_016750572.1"/>
</dbReference>
<comment type="subcellular location">
    <subcellularLocation>
        <location evidence="5">Nucleus</location>
        <location evidence="5">Nucleolus</location>
    </subcellularLocation>
    <subcellularLocation>
        <location evidence="5">Nucleus</location>
        <location evidence="5">Nucleoplasm</location>
    </subcellularLocation>
</comment>
<feature type="region of interest" description="Disordered" evidence="6">
    <location>
        <begin position="236"/>
        <end position="322"/>
    </location>
</feature>
<evidence type="ECO:0000256" key="2">
    <source>
        <dbReference type="ARBA" id="ARBA00018339"/>
    </source>
</evidence>
<dbReference type="FunCoup" id="A0A0L0HQW7">
    <property type="interactions" value="393"/>
</dbReference>
<dbReference type="AlphaFoldDB" id="A0A0L0HQW7"/>
<dbReference type="OMA" id="TEKWTHK"/>
<evidence type="ECO:0000256" key="1">
    <source>
        <dbReference type="ARBA" id="ARBA00008838"/>
    </source>
</evidence>
<comment type="function">
    <text evidence="5">May play a role in ribosome biogenesis.</text>
</comment>
<dbReference type="VEuPathDB" id="FungiDB:SPPG_02283"/>
<keyword evidence="4 5" id="KW-0539">Nucleus</keyword>
<dbReference type="InterPro" id="IPR011687">
    <property type="entry name" value="Nop53/GLTSCR2"/>
</dbReference>
<protein>
    <recommendedName>
        <fullName evidence="2 5">Ribosome biogenesis protein NOP53</fullName>
    </recommendedName>
</protein>
<dbReference type="GO" id="GO:0006364">
    <property type="term" value="P:rRNA processing"/>
    <property type="evidence" value="ECO:0007669"/>
    <property type="project" value="TreeGrafter"/>
</dbReference>
<dbReference type="GO" id="GO:0000027">
    <property type="term" value="P:ribosomal large subunit assembly"/>
    <property type="evidence" value="ECO:0007669"/>
    <property type="project" value="UniProtKB-UniRule"/>
</dbReference>
<dbReference type="GO" id="GO:0005730">
    <property type="term" value="C:nucleolus"/>
    <property type="evidence" value="ECO:0007669"/>
    <property type="project" value="UniProtKB-SubCell"/>
</dbReference>
<gene>
    <name evidence="7" type="ORF">SPPG_02283</name>
</gene>
<evidence type="ECO:0000313" key="8">
    <source>
        <dbReference type="Proteomes" id="UP000053201"/>
    </source>
</evidence>
<feature type="compositionally biased region" description="Basic residues" evidence="6">
    <location>
        <begin position="11"/>
        <end position="24"/>
    </location>
</feature>
<dbReference type="Proteomes" id="UP000053201">
    <property type="component" value="Unassembled WGS sequence"/>
</dbReference>
<keyword evidence="3 5" id="KW-0690">Ribosome biogenesis</keyword>
<feature type="compositionally biased region" description="Acidic residues" evidence="6">
    <location>
        <begin position="250"/>
        <end position="274"/>
    </location>
</feature>
<dbReference type="InParanoid" id="A0A0L0HQW7"/>
<dbReference type="eggNOG" id="KOG2823">
    <property type="taxonomic scope" value="Eukaryota"/>
</dbReference>
<evidence type="ECO:0000256" key="4">
    <source>
        <dbReference type="ARBA" id="ARBA00023242"/>
    </source>
</evidence>
<dbReference type="EMBL" id="KQ257452">
    <property type="protein sequence ID" value="KND03229.1"/>
    <property type="molecule type" value="Genomic_DNA"/>
</dbReference>
<dbReference type="PIRSF" id="PIRSF017302">
    <property type="entry name" value="Gltscr2"/>
    <property type="match status" value="1"/>
</dbReference>
<evidence type="ECO:0000256" key="3">
    <source>
        <dbReference type="ARBA" id="ARBA00022517"/>
    </source>
</evidence>
<dbReference type="GO" id="GO:0005654">
    <property type="term" value="C:nucleoplasm"/>
    <property type="evidence" value="ECO:0007669"/>
    <property type="project" value="UniProtKB-SubCell"/>
</dbReference>
<dbReference type="PANTHER" id="PTHR14211">
    <property type="entry name" value="GLIOMA SUPPRESSOR CANDIDATE REGION GENE 2"/>
    <property type="match status" value="1"/>
</dbReference>
<organism evidence="7 8">
    <name type="scientific">Spizellomyces punctatus (strain DAOM BR117)</name>
    <dbReference type="NCBI Taxonomy" id="645134"/>
    <lineage>
        <taxon>Eukaryota</taxon>
        <taxon>Fungi</taxon>
        <taxon>Fungi incertae sedis</taxon>
        <taxon>Chytridiomycota</taxon>
        <taxon>Chytridiomycota incertae sedis</taxon>
        <taxon>Chytridiomycetes</taxon>
        <taxon>Spizellomycetales</taxon>
        <taxon>Spizellomycetaceae</taxon>
        <taxon>Spizellomyces</taxon>
    </lineage>
</organism>
<sequence>MSVETSTTTKKAAKPSRKGKKAWRKNVDVTEVEEQLHELRSEERLGGPLHKKADNALFFTDKAGDAEIKRRYKHSKLRIDEILTPSSALSGVTSRSTAKSTVKVEVPGVKVRQASKTNAALIDRLAKRKLETGAASVGAAAEERARRLAEKRRKLAQKKGGFDLWAVTDVVDDSTEYLEVTKPKPVKKPNLPVEKPIAIPAVELTHEGASYNPSFDDHQRALRNAVDEEVAKLKQKEHTLKKLSYPAELDNLDDETFFGDSDDEEENGEQEDGGVETAAATSSKDDGLSHTRMVTEARKTKAQRNKELRRAAKEREAEKQREEKLLAKQLNRLGEINKVVTQQEREQQRQLEERAKLQEEKAKRETKRLGPHLFKALPMDVQLTEDLPDSLRELKPEGNLFKDRFLSLQKRSLIEARVPVSKRLKYRRKEVETHDYKRFK</sequence>
<dbReference type="OrthoDB" id="5072at2759"/>
<feature type="compositionally biased region" description="Basic and acidic residues" evidence="6">
    <location>
        <begin position="283"/>
        <end position="322"/>
    </location>
</feature>
<accession>A0A0L0HQW7</accession>
<evidence type="ECO:0000256" key="5">
    <source>
        <dbReference type="PIRNR" id="PIRNR017302"/>
    </source>
</evidence>